<keyword evidence="1" id="KW-1015">Disulfide bond</keyword>
<dbReference type="InterPro" id="IPR013783">
    <property type="entry name" value="Ig-like_fold"/>
</dbReference>
<keyword evidence="4" id="KW-0812">Transmembrane</keyword>
<dbReference type="SUPFAM" id="SSF48726">
    <property type="entry name" value="Immunoglobulin"/>
    <property type="match status" value="1"/>
</dbReference>
<keyword evidence="7" id="KW-1185">Reference proteome</keyword>
<keyword evidence="2" id="KW-0325">Glycoprotein</keyword>
<evidence type="ECO:0000256" key="2">
    <source>
        <dbReference type="ARBA" id="ARBA00023180"/>
    </source>
</evidence>
<evidence type="ECO:0000256" key="5">
    <source>
        <dbReference type="SAM" id="SignalP"/>
    </source>
</evidence>
<dbReference type="InterPro" id="IPR003599">
    <property type="entry name" value="Ig_sub"/>
</dbReference>
<evidence type="ECO:0000256" key="4">
    <source>
        <dbReference type="SAM" id="Phobius"/>
    </source>
</evidence>
<protein>
    <submittedName>
        <fullName evidence="8">Tyrosine-protein phosphatase non-receptor type substrate 1-like</fullName>
    </submittedName>
</protein>
<dbReference type="Pfam" id="PF07686">
    <property type="entry name" value="V-set"/>
    <property type="match status" value="1"/>
</dbReference>
<evidence type="ECO:0000256" key="3">
    <source>
        <dbReference type="SAM" id="MobiDB-lite"/>
    </source>
</evidence>
<evidence type="ECO:0000259" key="6">
    <source>
        <dbReference type="PROSITE" id="PS50835"/>
    </source>
</evidence>
<dbReference type="SMART" id="SM00409">
    <property type="entry name" value="IG"/>
    <property type="match status" value="1"/>
</dbReference>
<sequence length="269" mass="30165">MACGVFLFGLFFIVLSSPFSASKKGVKAQDPWLSQPQSSVSVAKGEVLHLECEVSKNRIPGGVKWFLGEKPQRKLIYADVEIDENDERITRNSPRSDTDFSISIHNFSLEDAGTYYCVKEKKGAHGTTDWLKGRGTEVVVKASRDNSSVIPIAAGVSGVFILVCLFCVALYVYLKMKKEERNWACLCYRSKDEQFEGLRNNHTRSDFPKKQQTSKPISGDKEIVYADLKDPSELQLPKKINSEERSEYATIKGAPSRAADKETFHNLNL</sequence>
<dbReference type="InterPro" id="IPR036179">
    <property type="entry name" value="Ig-like_dom_sf"/>
</dbReference>
<name>A0ABM3YWN9_PANGU</name>
<dbReference type="RefSeq" id="XP_060540540.1">
    <property type="nucleotide sequence ID" value="XM_060684557.1"/>
</dbReference>
<keyword evidence="5" id="KW-0732">Signal</keyword>
<feature type="transmembrane region" description="Helical" evidence="4">
    <location>
        <begin position="149"/>
        <end position="174"/>
    </location>
</feature>
<dbReference type="SMART" id="SM00406">
    <property type="entry name" value="IGv"/>
    <property type="match status" value="1"/>
</dbReference>
<dbReference type="InterPro" id="IPR013106">
    <property type="entry name" value="Ig_V-set"/>
</dbReference>
<feature type="compositionally biased region" description="Basic and acidic residues" evidence="3">
    <location>
        <begin position="258"/>
        <end position="269"/>
    </location>
</feature>
<feature type="domain" description="Ig-like" evidence="6">
    <location>
        <begin position="31"/>
        <end position="117"/>
    </location>
</feature>
<organism evidence="7 8">
    <name type="scientific">Pantherophis guttatus</name>
    <name type="common">Corn snake</name>
    <name type="synonym">Elaphe guttata</name>
    <dbReference type="NCBI Taxonomy" id="94885"/>
    <lineage>
        <taxon>Eukaryota</taxon>
        <taxon>Metazoa</taxon>
        <taxon>Chordata</taxon>
        <taxon>Craniata</taxon>
        <taxon>Vertebrata</taxon>
        <taxon>Euteleostomi</taxon>
        <taxon>Lepidosauria</taxon>
        <taxon>Squamata</taxon>
        <taxon>Bifurcata</taxon>
        <taxon>Unidentata</taxon>
        <taxon>Episquamata</taxon>
        <taxon>Toxicofera</taxon>
        <taxon>Serpentes</taxon>
        <taxon>Colubroidea</taxon>
        <taxon>Colubridae</taxon>
        <taxon>Colubrinae</taxon>
        <taxon>Pantherophis</taxon>
    </lineage>
</organism>
<keyword evidence="4" id="KW-1133">Transmembrane helix</keyword>
<evidence type="ECO:0000256" key="1">
    <source>
        <dbReference type="ARBA" id="ARBA00023157"/>
    </source>
</evidence>
<dbReference type="InterPro" id="IPR007110">
    <property type="entry name" value="Ig-like_dom"/>
</dbReference>
<dbReference type="Proteomes" id="UP001652622">
    <property type="component" value="Unplaced"/>
</dbReference>
<feature type="signal peptide" evidence="5">
    <location>
        <begin position="1"/>
        <end position="16"/>
    </location>
</feature>
<keyword evidence="4" id="KW-0472">Membrane</keyword>
<proteinExistence type="predicted"/>
<dbReference type="InterPro" id="IPR051755">
    <property type="entry name" value="Ig-like_CS_Receptor"/>
</dbReference>
<evidence type="ECO:0000313" key="8">
    <source>
        <dbReference type="RefSeq" id="XP_060540540.1"/>
    </source>
</evidence>
<dbReference type="Gene3D" id="2.60.40.10">
    <property type="entry name" value="Immunoglobulins"/>
    <property type="match status" value="1"/>
</dbReference>
<gene>
    <name evidence="8" type="primary">LOC132709786</name>
</gene>
<dbReference type="GeneID" id="132709786"/>
<feature type="region of interest" description="Disordered" evidence="3">
    <location>
        <begin position="246"/>
        <end position="269"/>
    </location>
</feature>
<dbReference type="PANTHER" id="PTHR19971">
    <property type="entry name" value="SIGNAL-REGULATORY PROTEIN BETA"/>
    <property type="match status" value="1"/>
</dbReference>
<evidence type="ECO:0000313" key="7">
    <source>
        <dbReference type="Proteomes" id="UP001652622"/>
    </source>
</evidence>
<dbReference type="PROSITE" id="PS50835">
    <property type="entry name" value="IG_LIKE"/>
    <property type="match status" value="1"/>
</dbReference>
<reference evidence="8" key="1">
    <citation type="submission" date="2025-08" db="UniProtKB">
        <authorList>
            <consortium name="RefSeq"/>
        </authorList>
    </citation>
    <scope>IDENTIFICATION</scope>
    <source>
        <tissue evidence="8">Blood</tissue>
    </source>
</reference>
<accession>A0ABM3YWN9</accession>
<feature type="chain" id="PRO_5046646621" evidence="5">
    <location>
        <begin position="17"/>
        <end position="269"/>
    </location>
</feature>